<dbReference type="SUPFAM" id="SSF55347">
    <property type="entry name" value="Glyceraldehyde-3-phosphate dehydrogenase-like, C-terminal domain"/>
    <property type="match status" value="1"/>
</dbReference>
<dbReference type="InterPro" id="IPR051450">
    <property type="entry name" value="Gfo/Idh/MocA_Oxidoreductases"/>
</dbReference>
<accession>A0A517PKC9</accession>
<evidence type="ECO:0000259" key="2">
    <source>
        <dbReference type="Pfam" id="PF22725"/>
    </source>
</evidence>
<keyword evidence="4" id="KW-1185">Reference proteome</keyword>
<keyword evidence="3" id="KW-0560">Oxidoreductase</keyword>
<dbReference type="PANTHER" id="PTHR43377:SF1">
    <property type="entry name" value="BILIVERDIN REDUCTASE A"/>
    <property type="match status" value="1"/>
</dbReference>
<dbReference type="Proteomes" id="UP000320421">
    <property type="component" value="Chromosome"/>
</dbReference>
<evidence type="ECO:0000313" key="4">
    <source>
        <dbReference type="Proteomes" id="UP000320421"/>
    </source>
</evidence>
<dbReference type="EC" id="1.1.1.18" evidence="3"/>
<dbReference type="EMBL" id="CP036266">
    <property type="protein sequence ID" value="QDT19826.1"/>
    <property type="molecule type" value="Genomic_DNA"/>
</dbReference>
<dbReference type="SUPFAM" id="SSF51735">
    <property type="entry name" value="NAD(P)-binding Rossmann-fold domains"/>
    <property type="match status" value="1"/>
</dbReference>
<dbReference type="Gene3D" id="3.30.360.10">
    <property type="entry name" value="Dihydrodipicolinate Reductase, domain 2"/>
    <property type="match status" value="1"/>
</dbReference>
<dbReference type="InterPro" id="IPR036291">
    <property type="entry name" value="NAD(P)-bd_dom_sf"/>
</dbReference>
<dbReference type="GO" id="GO:0050112">
    <property type="term" value="F:inositol 2-dehydrogenase (NAD+) activity"/>
    <property type="evidence" value="ECO:0007669"/>
    <property type="project" value="UniProtKB-EC"/>
</dbReference>
<dbReference type="InterPro" id="IPR055170">
    <property type="entry name" value="GFO_IDH_MocA-like_dom"/>
</dbReference>
<dbReference type="GO" id="GO:0000166">
    <property type="term" value="F:nucleotide binding"/>
    <property type="evidence" value="ECO:0007669"/>
    <property type="project" value="InterPro"/>
</dbReference>
<dbReference type="OrthoDB" id="9815825at2"/>
<dbReference type="Pfam" id="PF22725">
    <property type="entry name" value="GFO_IDH_MocA_C3"/>
    <property type="match status" value="1"/>
</dbReference>
<dbReference type="Pfam" id="PF01408">
    <property type="entry name" value="GFO_IDH_MocA"/>
    <property type="match status" value="1"/>
</dbReference>
<organism evidence="3 4">
    <name type="scientific">Gimesia chilikensis</name>
    <dbReference type="NCBI Taxonomy" id="2605989"/>
    <lineage>
        <taxon>Bacteria</taxon>
        <taxon>Pseudomonadati</taxon>
        <taxon>Planctomycetota</taxon>
        <taxon>Planctomycetia</taxon>
        <taxon>Planctomycetales</taxon>
        <taxon>Planctomycetaceae</taxon>
        <taxon>Gimesia</taxon>
    </lineage>
</organism>
<dbReference type="RefSeq" id="WP_145181741.1">
    <property type="nucleotide sequence ID" value="NZ_CP036266.1"/>
</dbReference>
<gene>
    <name evidence="3" type="primary">iolG_5</name>
    <name evidence="3" type="ORF">HG66A1_15940</name>
</gene>
<protein>
    <submittedName>
        <fullName evidence="3">Inositol 2-dehydrogenase</fullName>
        <ecNumber evidence="3">1.1.1.18</ecNumber>
    </submittedName>
</protein>
<name>A0A517PKC9_9PLAN</name>
<reference evidence="3 4" key="1">
    <citation type="submission" date="2019-02" db="EMBL/GenBank/DDBJ databases">
        <title>Deep-cultivation of Planctomycetes and their phenomic and genomic characterization uncovers novel biology.</title>
        <authorList>
            <person name="Wiegand S."/>
            <person name="Jogler M."/>
            <person name="Boedeker C."/>
            <person name="Pinto D."/>
            <person name="Vollmers J."/>
            <person name="Rivas-Marin E."/>
            <person name="Kohn T."/>
            <person name="Peeters S.H."/>
            <person name="Heuer A."/>
            <person name="Rast P."/>
            <person name="Oberbeckmann S."/>
            <person name="Bunk B."/>
            <person name="Jeske O."/>
            <person name="Meyerdierks A."/>
            <person name="Storesund J.E."/>
            <person name="Kallscheuer N."/>
            <person name="Luecker S."/>
            <person name="Lage O.M."/>
            <person name="Pohl T."/>
            <person name="Merkel B.J."/>
            <person name="Hornburger P."/>
            <person name="Mueller R.-W."/>
            <person name="Bruemmer F."/>
            <person name="Labrenz M."/>
            <person name="Spormann A.M."/>
            <person name="Op den Camp H."/>
            <person name="Overmann J."/>
            <person name="Amann R."/>
            <person name="Jetten M.S.M."/>
            <person name="Mascher T."/>
            <person name="Medema M.H."/>
            <person name="Devos D.P."/>
            <person name="Kaster A.-K."/>
            <person name="Ovreas L."/>
            <person name="Rohde M."/>
            <person name="Galperin M.Y."/>
            <person name="Jogler C."/>
        </authorList>
    </citation>
    <scope>NUCLEOTIDE SEQUENCE [LARGE SCALE GENOMIC DNA]</scope>
    <source>
        <strain evidence="3 4">HG66A1</strain>
    </source>
</reference>
<dbReference type="Gene3D" id="3.40.50.720">
    <property type="entry name" value="NAD(P)-binding Rossmann-like Domain"/>
    <property type="match status" value="1"/>
</dbReference>
<feature type="domain" description="Gfo/Idh/MocA-like oxidoreductase N-terminal" evidence="1">
    <location>
        <begin position="7"/>
        <end position="126"/>
    </location>
</feature>
<evidence type="ECO:0000313" key="3">
    <source>
        <dbReference type="EMBL" id="QDT19826.1"/>
    </source>
</evidence>
<dbReference type="InterPro" id="IPR000683">
    <property type="entry name" value="Gfo/Idh/MocA-like_OxRdtase_N"/>
</dbReference>
<feature type="domain" description="GFO/IDH/MocA-like oxidoreductase" evidence="2">
    <location>
        <begin position="136"/>
        <end position="252"/>
    </location>
</feature>
<dbReference type="AlphaFoldDB" id="A0A517PKC9"/>
<evidence type="ECO:0000259" key="1">
    <source>
        <dbReference type="Pfam" id="PF01408"/>
    </source>
</evidence>
<dbReference type="PANTHER" id="PTHR43377">
    <property type="entry name" value="BILIVERDIN REDUCTASE A"/>
    <property type="match status" value="1"/>
</dbReference>
<proteinExistence type="predicted"/>
<sequence>MSQAKAVRWGVIGLGWFGEVHADNLAEMPDIELAALCTRRPDRLNEVADRLNVSKRYTDYQELLVDPDIDVVSITTHIYDHREIAIDALRSGKHVLLEKPMAPTLADCEQILEAVAQSDGLFMVGHICRFDPRVTLAKQAIEEGRIGNIISMHARRNLSKSIGETVLDDISALMGDGIHDADLMLWFSQANVSTVYAQEVHPGKNKFPDAGWSIARLDSGAVAVVESVWHLPESTPFTIDARMEIIGTEGALYINCGEAGLAIHDAQGVKLPDTMYWPRPLGNYFGVLKEELRYFANCVRKGEPPQRITPAESAAAVAWMEAATESARTGAVITF</sequence>